<keyword evidence="3" id="KW-0560">Oxidoreductase</keyword>
<dbReference type="Gene3D" id="3.40.50.720">
    <property type="entry name" value="NAD(P)-binding Rossmann-like Domain"/>
    <property type="match status" value="1"/>
</dbReference>
<evidence type="ECO:0000256" key="1">
    <source>
        <dbReference type="ARBA" id="ARBA00006484"/>
    </source>
</evidence>
<evidence type="ECO:0000256" key="2">
    <source>
        <dbReference type="ARBA" id="ARBA00022857"/>
    </source>
</evidence>
<evidence type="ECO:0000313" key="5">
    <source>
        <dbReference type="Proteomes" id="UP001610334"/>
    </source>
</evidence>
<comment type="caution">
    <text evidence="4">The sequence shown here is derived from an EMBL/GenBank/DDBJ whole genome shotgun (WGS) entry which is preliminary data.</text>
</comment>
<dbReference type="SUPFAM" id="SSF51735">
    <property type="entry name" value="NAD(P)-binding Rossmann-fold domains"/>
    <property type="match status" value="1"/>
</dbReference>
<keyword evidence="2" id="KW-0521">NADP</keyword>
<dbReference type="PANTHER" id="PTHR24320">
    <property type="entry name" value="RETINOL DEHYDROGENASE"/>
    <property type="match status" value="1"/>
</dbReference>
<comment type="similarity">
    <text evidence="1">Belongs to the short-chain dehydrogenases/reductases (SDR) family.</text>
</comment>
<keyword evidence="5" id="KW-1185">Reference proteome</keyword>
<dbReference type="InterPro" id="IPR036291">
    <property type="entry name" value="NAD(P)-bd_dom_sf"/>
</dbReference>
<evidence type="ECO:0000256" key="3">
    <source>
        <dbReference type="ARBA" id="ARBA00023002"/>
    </source>
</evidence>
<name>A0ABR4I064_9EURO</name>
<dbReference type="PANTHER" id="PTHR24320:SF282">
    <property type="entry name" value="WW DOMAIN-CONTAINING OXIDOREDUCTASE"/>
    <property type="match status" value="1"/>
</dbReference>
<dbReference type="InterPro" id="IPR002347">
    <property type="entry name" value="SDR_fam"/>
</dbReference>
<gene>
    <name evidence="4" type="ORF">BJX63DRAFT_427814</name>
</gene>
<dbReference type="EMBL" id="JBFXLT010000005">
    <property type="protein sequence ID" value="KAL2821136.1"/>
    <property type="molecule type" value="Genomic_DNA"/>
</dbReference>
<sequence>MSNPVQSFQDVAGLGGMVAHAIRQPLDFHASTGPSLNELTAGFLGSQFNPERDISDLSGKIIFVTGGNTGLGKETILQLAKHQPQRIYLAARTTSKAQDAIASIQKELSSPADIRHIPLDLCSFASIRAAAKRFNSECDRLDTLILNAGTMGNSAELTEEGYEIHMGTNHVGHFLLTKLLLPTLRRTAEAPDSDVRIVTLASLANRAAPSFDIMTSTETLMTHGWVTRYGASKAANVLFAAELARRYPEILSVSVHPGIVGSDLYQHVKNYGFIGGLGIAVTSMLWRSVRTGALTQIWAASAPREKMVNGGYYVPIAAKGVSQFEGDVEMARGLWEWTEGEVQKHSSQ</sequence>
<dbReference type="PRINTS" id="PR00081">
    <property type="entry name" value="GDHRDH"/>
</dbReference>
<proteinExistence type="inferred from homology"/>
<organism evidence="4 5">
    <name type="scientific">Aspergillus granulosus</name>
    <dbReference type="NCBI Taxonomy" id="176169"/>
    <lineage>
        <taxon>Eukaryota</taxon>
        <taxon>Fungi</taxon>
        <taxon>Dikarya</taxon>
        <taxon>Ascomycota</taxon>
        <taxon>Pezizomycotina</taxon>
        <taxon>Eurotiomycetes</taxon>
        <taxon>Eurotiomycetidae</taxon>
        <taxon>Eurotiales</taxon>
        <taxon>Aspergillaceae</taxon>
        <taxon>Aspergillus</taxon>
        <taxon>Aspergillus subgen. Nidulantes</taxon>
    </lineage>
</organism>
<protein>
    <submittedName>
        <fullName evidence="4">Uncharacterized protein</fullName>
    </submittedName>
</protein>
<accession>A0ABR4I064</accession>
<evidence type="ECO:0000313" key="4">
    <source>
        <dbReference type="EMBL" id="KAL2821136.1"/>
    </source>
</evidence>
<dbReference type="Proteomes" id="UP001610334">
    <property type="component" value="Unassembled WGS sequence"/>
</dbReference>
<reference evidence="4 5" key="1">
    <citation type="submission" date="2024-07" db="EMBL/GenBank/DDBJ databases">
        <title>Section-level genome sequencing and comparative genomics of Aspergillus sections Usti and Cavernicolus.</title>
        <authorList>
            <consortium name="Lawrence Berkeley National Laboratory"/>
            <person name="Nybo J.L."/>
            <person name="Vesth T.C."/>
            <person name="Theobald S."/>
            <person name="Frisvad J.C."/>
            <person name="Larsen T.O."/>
            <person name="Kjaerboelling I."/>
            <person name="Rothschild-Mancinelli K."/>
            <person name="Lyhne E.K."/>
            <person name="Kogle M.E."/>
            <person name="Barry K."/>
            <person name="Clum A."/>
            <person name="Na H."/>
            <person name="Ledsgaard L."/>
            <person name="Lin J."/>
            <person name="Lipzen A."/>
            <person name="Kuo A."/>
            <person name="Riley R."/>
            <person name="Mondo S."/>
            <person name="Labutti K."/>
            <person name="Haridas S."/>
            <person name="Pangalinan J."/>
            <person name="Salamov A.A."/>
            <person name="Simmons B.A."/>
            <person name="Magnuson J.K."/>
            <person name="Chen J."/>
            <person name="Drula E."/>
            <person name="Henrissat B."/>
            <person name="Wiebenga A."/>
            <person name="Lubbers R.J."/>
            <person name="Gomes A.C."/>
            <person name="Makela M.R."/>
            <person name="Stajich J."/>
            <person name="Grigoriev I.V."/>
            <person name="Mortensen U.H."/>
            <person name="De Vries R.P."/>
            <person name="Baker S.E."/>
            <person name="Andersen M.R."/>
        </authorList>
    </citation>
    <scope>NUCLEOTIDE SEQUENCE [LARGE SCALE GENOMIC DNA]</scope>
    <source>
        <strain evidence="4 5">CBS 588.65</strain>
    </source>
</reference>
<dbReference type="Pfam" id="PF00106">
    <property type="entry name" value="adh_short"/>
    <property type="match status" value="1"/>
</dbReference>